<comment type="subcellular location">
    <subcellularLocation>
        <location evidence="1">Membrane</location>
    </subcellularLocation>
</comment>
<keyword evidence="2" id="KW-0472">Membrane</keyword>
<feature type="chain" id="PRO_5035257627" description="Cadherin domain-containing protein" evidence="3">
    <location>
        <begin position="26"/>
        <end position="161"/>
    </location>
</feature>
<dbReference type="PROSITE" id="PS00232">
    <property type="entry name" value="CADHERIN_1"/>
    <property type="match status" value="1"/>
</dbReference>
<dbReference type="PROSITE" id="PS51257">
    <property type="entry name" value="PROKAR_LIPOPROTEIN"/>
    <property type="match status" value="1"/>
</dbReference>
<protein>
    <recommendedName>
        <fullName evidence="6">Cadherin domain-containing protein</fullName>
    </recommendedName>
</protein>
<dbReference type="GO" id="GO:0005886">
    <property type="term" value="C:plasma membrane"/>
    <property type="evidence" value="ECO:0007669"/>
    <property type="project" value="InterPro"/>
</dbReference>
<keyword evidence="3" id="KW-0732">Signal</keyword>
<sequence>MWNPFSKNVAVLVLIGSLSCTTVSGKLIFETSDDRYEALLLGIIKSDDGNHEITVAVHEENKLYLKRQLDYDSADLCRQGQKCQKTLRFREDSGHEQVLTVEIIDENDNKPYFKATEHCRSLNVAANDDTGPVLCVLEATDDDYFDRMKIDDPSIIDYSKT</sequence>
<dbReference type="Proteomes" id="UP000708208">
    <property type="component" value="Unassembled WGS sequence"/>
</dbReference>
<dbReference type="GO" id="GO:0007155">
    <property type="term" value="P:cell adhesion"/>
    <property type="evidence" value="ECO:0007669"/>
    <property type="project" value="InterPro"/>
</dbReference>
<name>A0A8J2KUU3_9HEXA</name>
<evidence type="ECO:0000313" key="5">
    <source>
        <dbReference type="Proteomes" id="UP000708208"/>
    </source>
</evidence>
<keyword evidence="5" id="KW-1185">Reference proteome</keyword>
<dbReference type="InterPro" id="IPR020894">
    <property type="entry name" value="Cadherin_CS"/>
</dbReference>
<proteinExistence type="predicted"/>
<evidence type="ECO:0000256" key="2">
    <source>
        <dbReference type="ARBA" id="ARBA00023136"/>
    </source>
</evidence>
<reference evidence="4" key="1">
    <citation type="submission" date="2021-06" db="EMBL/GenBank/DDBJ databases">
        <authorList>
            <person name="Hodson N. C."/>
            <person name="Mongue J. A."/>
            <person name="Jaron S. K."/>
        </authorList>
    </citation>
    <scope>NUCLEOTIDE SEQUENCE</scope>
</reference>
<evidence type="ECO:0008006" key="6">
    <source>
        <dbReference type="Google" id="ProtNLM"/>
    </source>
</evidence>
<comment type="caution">
    <text evidence="4">The sequence shown here is derived from an EMBL/GenBank/DDBJ whole genome shotgun (WGS) entry which is preliminary data.</text>
</comment>
<evidence type="ECO:0000313" key="4">
    <source>
        <dbReference type="EMBL" id="CAG7732775.1"/>
    </source>
</evidence>
<dbReference type="EMBL" id="CAJVCH010237265">
    <property type="protein sequence ID" value="CAG7732775.1"/>
    <property type="molecule type" value="Genomic_DNA"/>
</dbReference>
<organism evidence="4 5">
    <name type="scientific">Allacma fusca</name>
    <dbReference type="NCBI Taxonomy" id="39272"/>
    <lineage>
        <taxon>Eukaryota</taxon>
        <taxon>Metazoa</taxon>
        <taxon>Ecdysozoa</taxon>
        <taxon>Arthropoda</taxon>
        <taxon>Hexapoda</taxon>
        <taxon>Collembola</taxon>
        <taxon>Symphypleona</taxon>
        <taxon>Sminthuridae</taxon>
        <taxon>Allacma</taxon>
    </lineage>
</organism>
<accession>A0A8J2KUU3</accession>
<dbReference type="OrthoDB" id="6252479at2759"/>
<evidence type="ECO:0000256" key="3">
    <source>
        <dbReference type="SAM" id="SignalP"/>
    </source>
</evidence>
<gene>
    <name evidence="4" type="ORF">AFUS01_LOCUS21264</name>
</gene>
<feature type="signal peptide" evidence="3">
    <location>
        <begin position="1"/>
        <end position="25"/>
    </location>
</feature>
<dbReference type="AlphaFoldDB" id="A0A8J2KUU3"/>
<evidence type="ECO:0000256" key="1">
    <source>
        <dbReference type="ARBA" id="ARBA00004370"/>
    </source>
</evidence>